<feature type="chain" id="PRO_5044236704" evidence="2">
    <location>
        <begin position="18"/>
        <end position="474"/>
    </location>
</feature>
<evidence type="ECO:0000256" key="1">
    <source>
        <dbReference type="SAM" id="MobiDB-lite"/>
    </source>
</evidence>
<evidence type="ECO:0000259" key="3">
    <source>
        <dbReference type="PROSITE" id="PS50041"/>
    </source>
</evidence>
<dbReference type="InParanoid" id="K1S3Q2"/>
<dbReference type="InterPro" id="IPR016186">
    <property type="entry name" value="C-type_lectin-like/link_sf"/>
</dbReference>
<name>K1S3Q2_MAGGI</name>
<dbReference type="PROSITE" id="PS50041">
    <property type="entry name" value="C_TYPE_LECTIN_2"/>
    <property type="match status" value="2"/>
</dbReference>
<feature type="compositionally biased region" description="Gly residues" evidence="1">
    <location>
        <begin position="169"/>
        <end position="184"/>
    </location>
</feature>
<protein>
    <submittedName>
        <fullName evidence="4">Macrophage asialoglycoprotein-binding protein</fullName>
    </submittedName>
</protein>
<accession>K1S3Q2</accession>
<reference evidence="4" key="1">
    <citation type="journal article" date="2012" name="Nature">
        <title>The oyster genome reveals stress adaptation and complexity of shell formation.</title>
        <authorList>
            <person name="Zhang G."/>
            <person name="Fang X."/>
            <person name="Guo X."/>
            <person name="Li L."/>
            <person name="Luo R."/>
            <person name="Xu F."/>
            <person name="Yang P."/>
            <person name="Zhang L."/>
            <person name="Wang X."/>
            <person name="Qi H."/>
            <person name="Xiong Z."/>
            <person name="Que H."/>
            <person name="Xie Y."/>
            <person name="Holland P.W."/>
            <person name="Paps J."/>
            <person name="Zhu Y."/>
            <person name="Wu F."/>
            <person name="Chen Y."/>
            <person name="Wang J."/>
            <person name="Peng C."/>
            <person name="Meng J."/>
            <person name="Yang L."/>
            <person name="Liu J."/>
            <person name="Wen B."/>
            <person name="Zhang N."/>
            <person name="Huang Z."/>
            <person name="Zhu Q."/>
            <person name="Feng Y."/>
            <person name="Mount A."/>
            <person name="Hedgecock D."/>
            <person name="Xu Z."/>
            <person name="Liu Y."/>
            <person name="Domazet-Loso T."/>
            <person name="Du Y."/>
            <person name="Sun X."/>
            <person name="Zhang S."/>
            <person name="Liu B."/>
            <person name="Cheng P."/>
            <person name="Jiang X."/>
            <person name="Li J."/>
            <person name="Fan D."/>
            <person name="Wang W."/>
            <person name="Fu W."/>
            <person name="Wang T."/>
            <person name="Wang B."/>
            <person name="Zhang J."/>
            <person name="Peng Z."/>
            <person name="Li Y."/>
            <person name="Li N."/>
            <person name="Wang J."/>
            <person name="Chen M."/>
            <person name="He Y."/>
            <person name="Tan F."/>
            <person name="Song X."/>
            <person name="Zheng Q."/>
            <person name="Huang R."/>
            <person name="Yang H."/>
            <person name="Du X."/>
            <person name="Chen L."/>
            <person name="Yang M."/>
            <person name="Gaffney P.M."/>
            <person name="Wang S."/>
            <person name="Luo L."/>
            <person name="She Z."/>
            <person name="Ming Y."/>
            <person name="Huang W."/>
            <person name="Zhang S."/>
            <person name="Huang B."/>
            <person name="Zhang Y."/>
            <person name="Qu T."/>
            <person name="Ni P."/>
            <person name="Miao G."/>
            <person name="Wang J."/>
            <person name="Wang Q."/>
            <person name="Steinberg C.E."/>
            <person name="Wang H."/>
            <person name="Li N."/>
            <person name="Qian L."/>
            <person name="Zhang G."/>
            <person name="Li Y."/>
            <person name="Yang H."/>
            <person name="Liu X."/>
            <person name="Wang J."/>
            <person name="Yin Y."/>
            <person name="Wang J."/>
        </authorList>
    </citation>
    <scope>NUCLEOTIDE SEQUENCE [LARGE SCALE GENOMIC DNA]</scope>
    <source>
        <strain evidence="4">05x7-T-G4-1.051#20</strain>
    </source>
</reference>
<feature type="domain" description="C-type lectin" evidence="3">
    <location>
        <begin position="342"/>
        <end position="468"/>
    </location>
</feature>
<dbReference type="InterPro" id="IPR050111">
    <property type="entry name" value="C-type_lectin/snaclec_domain"/>
</dbReference>
<dbReference type="CDD" id="cd00037">
    <property type="entry name" value="CLECT"/>
    <property type="match status" value="2"/>
</dbReference>
<dbReference type="AlphaFoldDB" id="K1S3Q2"/>
<sequence>MIRAASLVLSVASLANGMFWPGGFNPFRMLQGDFGPFDPYGNMQRMRSVNLDNIPAGSEKVVRDQNGEGVYFKGPDGNSGGFAFTSGGGPGGFVMNSGFTGGAPNTGFVMTAGSGQPPRIYEFGNMPNGERRHFRDGNSQGTVFRSADGSSGGFTFTSGNGNAFAMGGASSGTGPEGVSGGADYSGGSKPETGTGSFAFSSSHAGSVPKKVVTSKAVSRKNANYDCGTTFSSLVTVNNAGEMAVLNKLVAGYQSDGFWTSLTDLRFDGTLASSGTWTWDGQQALGNTTISWESYPTNNPKDTCGAINIQAKMTNWQCTRKMGFICELDQTQDTGCPFGWMITDNSCYYFSNFTDPTQILTWNDAKQWCANKQFPAGAAKLVTLDNPNDGQYILGEMPVVGATDRFFWTGLTKQTTGWGWFNQDTYLSQYVNWAKEPDHVNNNEDCAILKTDGKFSDQDCNKPFNYICYKESKSG</sequence>
<dbReference type="EMBL" id="JH817738">
    <property type="protein sequence ID" value="EKC42046.1"/>
    <property type="molecule type" value="Genomic_DNA"/>
</dbReference>
<dbReference type="InterPro" id="IPR001304">
    <property type="entry name" value="C-type_lectin-like"/>
</dbReference>
<organism evidence="4">
    <name type="scientific">Magallana gigas</name>
    <name type="common">Pacific oyster</name>
    <name type="synonym">Crassostrea gigas</name>
    <dbReference type="NCBI Taxonomy" id="29159"/>
    <lineage>
        <taxon>Eukaryota</taxon>
        <taxon>Metazoa</taxon>
        <taxon>Spiralia</taxon>
        <taxon>Lophotrochozoa</taxon>
        <taxon>Mollusca</taxon>
        <taxon>Bivalvia</taxon>
        <taxon>Autobranchia</taxon>
        <taxon>Pteriomorphia</taxon>
        <taxon>Ostreida</taxon>
        <taxon>Ostreoidea</taxon>
        <taxon>Ostreidae</taxon>
        <taxon>Magallana</taxon>
    </lineage>
</organism>
<feature type="region of interest" description="Disordered" evidence="1">
    <location>
        <begin position="169"/>
        <end position="189"/>
    </location>
</feature>
<evidence type="ECO:0000313" key="4">
    <source>
        <dbReference type="EMBL" id="EKC42046.1"/>
    </source>
</evidence>
<proteinExistence type="predicted"/>
<dbReference type="PANTHER" id="PTHR22803">
    <property type="entry name" value="MANNOSE, PHOSPHOLIPASE, LECTIN RECEPTOR RELATED"/>
    <property type="match status" value="1"/>
</dbReference>
<keyword evidence="2" id="KW-0732">Signal</keyword>
<feature type="domain" description="C-type lectin" evidence="3">
    <location>
        <begin position="221"/>
        <end position="326"/>
    </location>
</feature>
<dbReference type="SMART" id="SM00034">
    <property type="entry name" value="CLECT"/>
    <property type="match status" value="2"/>
</dbReference>
<evidence type="ECO:0000256" key="2">
    <source>
        <dbReference type="SAM" id="SignalP"/>
    </source>
</evidence>
<dbReference type="Gene3D" id="3.10.100.10">
    <property type="entry name" value="Mannose-Binding Protein A, subunit A"/>
    <property type="match status" value="2"/>
</dbReference>
<gene>
    <name evidence="4" type="ORF">CGI_10020694</name>
</gene>
<dbReference type="Pfam" id="PF00059">
    <property type="entry name" value="Lectin_C"/>
    <property type="match status" value="2"/>
</dbReference>
<dbReference type="InterPro" id="IPR016187">
    <property type="entry name" value="CTDL_fold"/>
</dbReference>
<dbReference type="SUPFAM" id="SSF56436">
    <property type="entry name" value="C-type lectin-like"/>
    <property type="match status" value="2"/>
</dbReference>
<feature type="signal peptide" evidence="2">
    <location>
        <begin position="1"/>
        <end position="17"/>
    </location>
</feature>
<dbReference type="HOGENOM" id="CLU_576535_0_0_1"/>